<reference evidence="5" key="1">
    <citation type="submission" date="2015-08" db="EMBL/GenBank/DDBJ databases">
        <authorList>
            <person name="Babu N.S."/>
            <person name="Beckwith C.J."/>
            <person name="Beseler K.G."/>
            <person name="Brison A."/>
            <person name="Carone J.V."/>
            <person name="Caskin T.P."/>
            <person name="Diamond M."/>
            <person name="Durham M.E."/>
            <person name="Foxe J.M."/>
            <person name="Go M."/>
            <person name="Henderson B.A."/>
            <person name="Jones I.B."/>
            <person name="McGettigan J.A."/>
            <person name="Micheletti S.J."/>
            <person name="Nasrallah M.E."/>
            <person name="Ortiz D."/>
            <person name="Piller C.R."/>
            <person name="Privatt S.R."/>
            <person name="Schneider S.L."/>
            <person name="Sharp S."/>
            <person name="Smith T.C."/>
            <person name="Stanton J.D."/>
            <person name="Ullery H.E."/>
            <person name="Wilson R.J."/>
            <person name="Serrano M.G."/>
            <person name="Buck G."/>
            <person name="Lee V."/>
            <person name="Wang Y."/>
            <person name="Carvalho R."/>
            <person name="Voegtly L."/>
            <person name="Shi R."/>
            <person name="Duckworth R."/>
            <person name="Johnson A."/>
            <person name="Loviza R."/>
            <person name="Walstead R."/>
            <person name="Shah Z."/>
            <person name="Kiflezghi M."/>
            <person name="Wade K."/>
            <person name="Ball S.L."/>
            <person name="Bradley K.W."/>
            <person name="Asai D.J."/>
            <person name="Bowman C.A."/>
            <person name="Russell D.A."/>
            <person name="Pope W.H."/>
            <person name="Jacobs-Sera D."/>
            <person name="Hendrix R.W."/>
            <person name="Hatfull G.F."/>
        </authorList>
    </citation>
    <scope>NUCLEOTIDE SEQUENCE</scope>
</reference>
<comment type="similarity">
    <text evidence="2">Belongs to the NRDE2 family.</text>
</comment>
<keyword evidence="3" id="KW-0539">Nucleus</keyword>
<feature type="compositionally biased region" description="Low complexity" evidence="4">
    <location>
        <begin position="41"/>
        <end position="55"/>
    </location>
</feature>
<feature type="region of interest" description="Disordered" evidence="4">
    <location>
        <begin position="180"/>
        <end position="201"/>
    </location>
</feature>
<sequence length="1224" mass="129593">MDELSNGPRMDWLTVGSSFDAASFRQKQEEALKASTAAQDASFQRAAEALAASSSSEDEQGNDSPGPASPRSSAHDARAQPAPKSRRRRREEDRLKHKKKHKRRSSRDEEIELKSKLERAAGVDARASQVSRWAPRQGHDVQGPLYYFDTGQDASNVAFEGLYRRDIPLYRRADRSGFAARRLPRQAGPTQGGSEQSPSLPRYFSPALWRLERSTRMRRWKPPARSPATADAPAPKASFLPAPSFIPLETGVAEGGHGQAPATGEAETQGLTTLDETFAKTAAFSAATRERPQDLQTWLDFAALQDEVARSMARGGKGVERAATEKKIAILERALHHHPGSERLLLALLEAAKVICDEAEMARRWRAVLEAHPDSPALWRAFLHSRLRAFSCFNAMEVEAQYAAAVRSVAGALALRRARGADLAELEAWERQLAGLALQGVLLMRQSGHTEAFVGSIQLLLEYTLCRPDDWPEDALPDMFPDYWAGRSPLLGEPGSRGWAAWLAGWQAAPAPVSATVPRREPAAAAAAPEEKGESGATAGVWTGWEELGPAIRRRFGHGLDVGGPQGDGLQEAKPEPSDDRVEVEGDQGDGSEADEQEQAMEEPGEEEEEEEESEEALMARLGLELEAALESGETMTDAVLSSWLESEESRSAAQWHPLRVLALDPGGEADPGCDGQRAVAWGRVSHLALPLASPRAREEVVLGCLTLLGTSLEGVALASEGPVARALAEVAETLEPLADMSWPELQVAEGAPLSGATTDRGLQAWYACHPTRRDFVLRLLRQLVELKDPAACRRHAAAALLHLTREERGVQAARAMAKELLAARREDLDLWEAYFHLEWAAGNVKAARKVALACLSSASHGRLTDPGAPLAPLALAAARLESGARPGPGLSLLAGGCHPSTLRTLAWLGSGGEVAFAADPGADALGAPALIAARKGFQAHLSSITGKGGAVLTWQSAAMVAAAAAFEQAAGGGPASALILLDGTLRALIPPRQACNDGEGGRVLGSASAAAEALALARAELALDASALQPPAVTPAAAADWLLRGLLAGPLPASATALALARRAVPGAGLARVRRTLRCAAEAAPTPEALAATVGLEEASGAPRGVVRRARERGLGGSQAAALAPGAWRALVRGEARAGAGPEAVRRAFLRAVAACPWSKALWLDGVALLLGATPARELGDLVDVMRGKQVALRTETLEAVLQQLESAPAAGMGEERPPVGRA</sequence>
<evidence type="ECO:0000256" key="3">
    <source>
        <dbReference type="ARBA" id="ARBA00023242"/>
    </source>
</evidence>
<evidence type="ECO:0000313" key="5">
    <source>
        <dbReference type="EMBL" id="JAT76041.1"/>
    </source>
</evidence>
<dbReference type="Pfam" id="PF08424">
    <property type="entry name" value="NRDE-2"/>
    <property type="match status" value="1"/>
</dbReference>
<dbReference type="GO" id="GO:0071013">
    <property type="term" value="C:catalytic step 2 spliceosome"/>
    <property type="evidence" value="ECO:0007669"/>
    <property type="project" value="TreeGrafter"/>
</dbReference>
<feature type="region of interest" description="Disordered" evidence="4">
    <location>
        <begin position="33"/>
        <end position="136"/>
    </location>
</feature>
<accession>A0A1D2AAE3</accession>
<feature type="compositionally biased region" description="Basic and acidic residues" evidence="4">
    <location>
        <begin position="571"/>
        <end position="584"/>
    </location>
</feature>
<evidence type="ECO:0000256" key="4">
    <source>
        <dbReference type="SAM" id="MobiDB-lite"/>
    </source>
</evidence>
<feature type="compositionally biased region" description="Basic residues" evidence="4">
    <location>
        <begin position="96"/>
        <end position="105"/>
    </location>
</feature>
<dbReference type="PANTHER" id="PTHR13471">
    <property type="entry name" value="TETRATRICOPEPTIDE-LIKE HELICAL"/>
    <property type="match status" value="1"/>
</dbReference>
<dbReference type="AlphaFoldDB" id="A0A1D2AAE3"/>
<dbReference type="PANTHER" id="PTHR13471:SF0">
    <property type="entry name" value="NUCLEAR EXOSOME REGULATOR NRDE2"/>
    <property type="match status" value="1"/>
</dbReference>
<dbReference type="GO" id="GO:1902369">
    <property type="term" value="P:negative regulation of RNA catabolic process"/>
    <property type="evidence" value="ECO:0007669"/>
    <property type="project" value="TreeGrafter"/>
</dbReference>
<feature type="region of interest" description="Disordered" evidence="4">
    <location>
        <begin position="556"/>
        <end position="618"/>
    </location>
</feature>
<gene>
    <name evidence="5" type="ORF">g.67059</name>
</gene>
<dbReference type="EMBL" id="GDKF01002581">
    <property type="protein sequence ID" value="JAT76041.1"/>
    <property type="molecule type" value="Transcribed_RNA"/>
</dbReference>
<feature type="region of interest" description="Disordered" evidence="4">
    <location>
        <begin position="513"/>
        <end position="541"/>
    </location>
</feature>
<evidence type="ECO:0008006" key="6">
    <source>
        <dbReference type="Google" id="ProtNLM"/>
    </source>
</evidence>
<proteinExistence type="inferred from homology"/>
<protein>
    <recommendedName>
        <fullName evidence="6">Protein NRDE2-like protein</fullName>
    </recommendedName>
</protein>
<feature type="compositionally biased region" description="Polar residues" evidence="4">
    <location>
        <begin position="188"/>
        <end position="199"/>
    </location>
</feature>
<feature type="region of interest" description="Disordered" evidence="4">
    <location>
        <begin position="215"/>
        <end position="240"/>
    </location>
</feature>
<feature type="compositionally biased region" description="Basic and acidic residues" evidence="4">
    <location>
        <begin position="106"/>
        <end position="121"/>
    </location>
</feature>
<evidence type="ECO:0000256" key="1">
    <source>
        <dbReference type="ARBA" id="ARBA00004123"/>
    </source>
</evidence>
<dbReference type="GO" id="GO:0031048">
    <property type="term" value="P:regulatory ncRNA-mediated heterochromatin formation"/>
    <property type="evidence" value="ECO:0007669"/>
    <property type="project" value="TreeGrafter"/>
</dbReference>
<organism evidence="5">
    <name type="scientific">Auxenochlorella protothecoides</name>
    <name type="common">Green microalga</name>
    <name type="synonym">Chlorella protothecoides</name>
    <dbReference type="NCBI Taxonomy" id="3075"/>
    <lineage>
        <taxon>Eukaryota</taxon>
        <taxon>Viridiplantae</taxon>
        <taxon>Chlorophyta</taxon>
        <taxon>core chlorophytes</taxon>
        <taxon>Trebouxiophyceae</taxon>
        <taxon>Chlorellales</taxon>
        <taxon>Chlorellaceae</taxon>
        <taxon>Auxenochlorella</taxon>
    </lineage>
</organism>
<dbReference type="InterPro" id="IPR013633">
    <property type="entry name" value="NRDE-2"/>
</dbReference>
<comment type="subcellular location">
    <subcellularLocation>
        <location evidence="1">Nucleus</location>
    </subcellularLocation>
</comment>
<evidence type="ECO:0000256" key="2">
    <source>
        <dbReference type="ARBA" id="ARBA00009265"/>
    </source>
</evidence>
<name>A0A1D2AAE3_AUXPR</name>
<feature type="compositionally biased region" description="Acidic residues" evidence="4">
    <location>
        <begin position="585"/>
        <end position="616"/>
    </location>
</feature>